<accession>A0A0M0HRI6</accession>
<dbReference type="EMBL" id="LHPJ01000005">
    <property type="protein sequence ID" value="KOO04228.1"/>
    <property type="molecule type" value="Genomic_DNA"/>
</dbReference>
<evidence type="ECO:0000313" key="3">
    <source>
        <dbReference type="Proteomes" id="UP000037515"/>
    </source>
</evidence>
<dbReference type="Proteomes" id="UP000037515">
    <property type="component" value="Unassembled WGS sequence"/>
</dbReference>
<dbReference type="SMART" id="SM00880">
    <property type="entry name" value="CHAD"/>
    <property type="match status" value="1"/>
</dbReference>
<dbReference type="RefSeq" id="WP_053394643.1">
    <property type="nucleotide sequence ID" value="NZ_LHPJ01000005.1"/>
</dbReference>
<dbReference type="AlphaFoldDB" id="A0A0M0HRI6"/>
<sequence>MTLPPKYTTNQTFSADSDLPYLFGRYLLGQFEYARSLENDIQEDRDPEYLHQYRVSLRRCRSLIKLLKELLPPFEVSLISTHLVTLMKPTSRLRDLDVFLLSKRNYLSGTAKHKRAIETLFEGIAKERKQEQARVKAWLNTPDYTATCALLRNSLMRSVASDSLPIQYSTKLFASNKILTYQKKVLSKCTKISKKSPDAAVHKVRIECKKLRYLLEYFAPLYIDNYHKKNVARLKSLQDKLGDFNDSSTQLAHFIDLRDKSEQSKSVRKAINSLVCLTQKQHELAREAALEEIRTFRKHVANSNTTAPYL</sequence>
<feature type="domain" description="CHAD" evidence="1">
    <location>
        <begin position="16"/>
        <end position="301"/>
    </location>
</feature>
<reference evidence="3" key="1">
    <citation type="submission" date="2015-08" db="EMBL/GenBank/DDBJ databases">
        <title>Vibrio galatheae sp. nov., a novel member of the Vibrionaceae family isolated from the Solomon Islands.</title>
        <authorList>
            <person name="Giubergia S."/>
            <person name="Machado H."/>
            <person name="Mateiu R.V."/>
            <person name="Gram L."/>
        </authorList>
    </citation>
    <scope>NUCLEOTIDE SEQUENCE [LARGE SCALE GENOMIC DNA]</scope>
    <source>
        <strain evidence="3">DSM 19584</strain>
    </source>
</reference>
<dbReference type="InterPro" id="IPR007899">
    <property type="entry name" value="CHAD_dom"/>
</dbReference>
<dbReference type="InterPro" id="IPR038186">
    <property type="entry name" value="CHAD_dom_sf"/>
</dbReference>
<protein>
    <recommendedName>
        <fullName evidence="1">CHAD domain-containing protein</fullName>
    </recommendedName>
</protein>
<dbReference type="Gene3D" id="1.40.20.10">
    <property type="entry name" value="CHAD domain"/>
    <property type="match status" value="1"/>
</dbReference>
<dbReference type="OrthoDB" id="9810154at2"/>
<name>A0A0M0HRI6_VIBNE</name>
<dbReference type="PATRIC" id="fig|693.5.peg.967"/>
<organism evidence="2 3">
    <name type="scientific">Vibrio nereis</name>
    <dbReference type="NCBI Taxonomy" id="693"/>
    <lineage>
        <taxon>Bacteria</taxon>
        <taxon>Pseudomonadati</taxon>
        <taxon>Pseudomonadota</taxon>
        <taxon>Gammaproteobacteria</taxon>
        <taxon>Vibrionales</taxon>
        <taxon>Vibrionaceae</taxon>
        <taxon>Vibrio</taxon>
    </lineage>
</organism>
<keyword evidence="3" id="KW-1185">Reference proteome</keyword>
<gene>
    <name evidence="2" type="ORF">AKJ17_04785</name>
</gene>
<dbReference type="Pfam" id="PF05235">
    <property type="entry name" value="CHAD"/>
    <property type="match status" value="1"/>
</dbReference>
<dbReference type="STRING" id="693.AKJ17_04785"/>
<dbReference type="PANTHER" id="PTHR39339:SF1">
    <property type="entry name" value="CHAD DOMAIN-CONTAINING PROTEIN"/>
    <property type="match status" value="1"/>
</dbReference>
<evidence type="ECO:0000313" key="2">
    <source>
        <dbReference type="EMBL" id="KOO04228.1"/>
    </source>
</evidence>
<dbReference type="PROSITE" id="PS51708">
    <property type="entry name" value="CHAD"/>
    <property type="match status" value="1"/>
</dbReference>
<evidence type="ECO:0000259" key="1">
    <source>
        <dbReference type="PROSITE" id="PS51708"/>
    </source>
</evidence>
<comment type="caution">
    <text evidence="2">The sequence shown here is derived from an EMBL/GenBank/DDBJ whole genome shotgun (WGS) entry which is preliminary data.</text>
</comment>
<proteinExistence type="predicted"/>
<dbReference type="PANTHER" id="PTHR39339">
    <property type="entry name" value="SLR1444 PROTEIN"/>
    <property type="match status" value="1"/>
</dbReference>